<evidence type="ECO:0000259" key="1">
    <source>
        <dbReference type="PROSITE" id="PS50004"/>
    </source>
</evidence>
<organism evidence="2 3">
    <name type="scientific">Ranitomeya imitator</name>
    <name type="common">mimic poison frog</name>
    <dbReference type="NCBI Taxonomy" id="111125"/>
    <lineage>
        <taxon>Eukaryota</taxon>
        <taxon>Metazoa</taxon>
        <taxon>Chordata</taxon>
        <taxon>Craniata</taxon>
        <taxon>Vertebrata</taxon>
        <taxon>Euteleostomi</taxon>
        <taxon>Amphibia</taxon>
        <taxon>Batrachia</taxon>
        <taxon>Anura</taxon>
        <taxon>Neobatrachia</taxon>
        <taxon>Hyloidea</taxon>
        <taxon>Dendrobatidae</taxon>
        <taxon>Dendrobatinae</taxon>
        <taxon>Ranitomeya</taxon>
    </lineage>
</organism>
<dbReference type="PANTHER" id="PTHR21254">
    <property type="entry name" value="C2 DOMAIN-CONTAINING PROTEIN 3"/>
    <property type="match status" value="1"/>
</dbReference>
<sequence length="426" mass="46386">MSQSVDCVAPVSLTSRLLERMKNNVMIIEVWNKVPGPGPDQLLGLAKLSLHQFYMSFSDPKICRLLLQAQYPVVAVDRFLPIVDMFSGSERGRLKVLLAMGSGDQVVALQRCPGPRRAAPITCFDVHVESVKGLAPLQSTVWGGEADCFVQYFFPGASAASGLGSGLPEQGLSLKPVRTATTLCVPDPIFNDRQSHSLVAPSDTPVQRLLLSAFSMQGLSAGGGMTFEIWCRYYYPNVRDQIVAKALLPLSRLCAMVTMHHRELGVQAFCLPLSPVSETSADARPPSSGLLTVNVTYRRSIRGPVGMLAARMASISVQIRRVSGLQAAARVLSQQDPSLQYSADVGVNTFIIIRPSFLPEMEVRNTRTIARSFCPEFDHHSEFPCNLVTQRSSGEACSLAEILSASEMVFSIYHQSVTAGKCPVYC</sequence>
<reference evidence="2" key="1">
    <citation type="submission" date="2023-07" db="EMBL/GenBank/DDBJ databases">
        <authorList>
            <person name="Stuckert A."/>
        </authorList>
    </citation>
    <scope>NUCLEOTIDE SEQUENCE</scope>
</reference>
<gene>
    <name evidence="2" type="ORF">RIMI_LOCUS19000804</name>
</gene>
<name>A0ABN9MFC7_9NEOB</name>
<dbReference type="EMBL" id="CAUEEQ010059493">
    <property type="protein sequence ID" value="CAJ0964229.1"/>
    <property type="molecule type" value="Genomic_DNA"/>
</dbReference>
<dbReference type="Proteomes" id="UP001176940">
    <property type="component" value="Unassembled WGS sequence"/>
</dbReference>
<protein>
    <recommendedName>
        <fullName evidence="1">C2 domain-containing protein</fullName>
    </recommendedName>
</protein>
<dbReference type="PANTHER" id="PTHR21254:SF1">
    <property type="entry name" value="C2 DOMAIN-CONTAINING PROTEIN 3"/>
    <property type="match status" value="1"/>
</dbReference>
<proteinExistence type="predicted"/>
<keyword evidence="3" id="KW-1185">Reference proteome</keyword>
<evidence type="ECO:0000313" key="3">
    <source>
        <dbReference type="Proteomes" id="UP001176940"/>
    </source>
</evidence>
<feature type="domain" description="C2" evidence="1">
    <location>
        <begin position="101"/>
        <end position="264"/>
    </location>
</feature>
<evidence type="ECO:0000313" key="2">
    <source>
        <dbReference type="EMBL" id="CAJ0964229.1"/>
    </source>
</evidence>
<dbReference type="PROSITE" id="PS50004">
    <property type="entry name" value="C2"/>
    <property type="match status" value="1"/>
</dbReference>
<dbReference type="InterPro" id="IPR000008">
    <property type="entry name" value="C2_dom"/>
</dbReference>
<accession>A0ABN9MFC7</accession>
<comment type="caution">
    <text evidence="2">The sequence shown here is derived from an EMBL/GenBank/DDBJ whole genome shotgun (WGS) entry which is preliminary data.</text>
</comment>